<reference evidence="8" key="1">
    <citation type="journal article" date="2016" name="Proc. Natl. Acad. Sci. U.S.A.">
        <title>Lipid metabolic changes in an early divergent fungus govern the establishment of a mutualistic symbiosis with endobacteria.</title>
        <authorList>
            <person name="Lastovetsky O.A."/>
            <person name="Gaspar M.L."/>
            <person name="Mondo S.J."/>
            <person name="LaButti K.M."/>
            <person name="Sandor L."/>
            <person name="Grigoriev I.V."/>
            <person name="Henry S.A."/>
            <person name="Pawlowska T.E."/>
        </authorList>
    </citation>
    <scope>NUCLEOTIDE SEQUENCE [LARGE SCALE GENOMIC DNA]</scope>
    <source>
        <strain evidence="8">ATCC 52814</strain>
    </source>
</reference>
<evidence type="ECO:0000256" key="6">
    <source>
        <dbReference type="SAM" id="MobiDB-lite"/>
    </source>
</evidence>
<evidence type="ECO:0000256" key="1">
    <source>
        <dbReference type="ARBA" id="ARBA00004123"/>
    </source>
</evidence>
<keyword evidence="5" id="KW-0539">Nucleus</keyword>
<feature type="compositionally biased region" description="Low complexity" evidence="6">
    <location>
        <begin position="285"/>
        <end position="308"/>
    </location>
</feature>
<dbReference type="PROSITE" id="PS50888">
    <property type="entry name" value="BHLH"/>
    <property type="match status" value="1"/>
</dbReference>
<keyword evidence="3" id="KW-0238">DNA-binding</keyword>
<dbReference type="InterPro" id="IPR036638">
    <property type="entry name" value="HLH_DNA-bd_sf"/>
</dbReference>
<dbReference type="GO" id="GO:0046983">
    <property type="term" value="F:protein dimerization activity"/>
    <property type="evidence" value="ECO:0007669"/>
    <property type="project" value="InterPro"/>
</dbReference>
<protein>
    <recommendedName>
        <fullName evidence="7">BHLH domain-containing protein</fullName>
    </recommendedName>
</protein>
<accession>A0A1X0R677</accession>
<keyword evidence="2" id="KW-0805">Transcription regulation</keyword>
<feature type="domain" description="BHLH" evidence="7">
    <location>
        <begin position="198"/>
        <end position="249"/>
    </location>
</feature>
<dbReference type="GO" id="GO:0000978">
    <property type="term" value="F:RNA polymerase II cis-regulatory region sequence-specific DNA binding"/>
    <property type="evidence" value="ECO:0007669"/>
    <property type="project" value="TreeGrafter"/>
</dbReference>
<dbReference type="VEuPathDB" id="FungiDB:BCV72DRAFT_226611"/>
<comment type="subcellular location">
    <subcellularLocation>
        <location evidence="1">Nucleus</location>
    </subcellularLocation>
</comment>
<dbReference type="SMART" id="SM00353">
    <property type="entry name" value="HLH"/>
    <property type="match status" value="1"/>
</dbReference>
<dbReference type="Pfam" id="PF00010">
    <property type="entry name" value="HLH"/>
    <property type="match status" value="1"/>
</dbReference>
<evidence type="ECO:0000256" key="2">
    <source>
        <dbReference type="ARBA" id="ARBA00023015"/>
    </source>
</evidence>
<keyword evidence="4" id="KW-0804">Transcription</keyword>
<dbReference type="InterPro" id="IPR011598">
    <property type="entry name" value="bHLH_dom"/>
</dbReference>
<feature type="compositionally biased region" description="Basic and acidic residues" evidence="6">
    <location>
        <begin position="190"/>
        <end position="210"/>
    </location>
</feature>
<proteinExistence type="predicted"/>
<dbReference type="AlphaFoldDB" id="A0A1X0R677"/>
<evidence type="ECO:0000259" key="7">
    <source>
        <dbReference type="PROSITE" id="PS50888"/>
    </source>
</evidence>
<dbReference type="PANTHER" id="PTHR15741:SF27">
    <property type="entry name" value="TRANSCRIPTION FACTOR AP-4"/>
    <property type="match status" value="1"/>
</dbReference>
<dbReference type="InterPro" id="IPR052207">
    <property type="entry name" value="Max-like/E-box_TFs"/>
</dbReference>
<feature type="compositionally biased region" description="Low complexity" evidence="6">
    <location>
        <begin position="65"/>
        <end position="81"/>
    </location>
</feature>
<name>A0A1X0R677_RHIZD</name>
<dbReference type="EMBL" id="KV921903">
    <property type="protein sequence ID" value="ORE07504.1"/>
    <property type="molecule type" value="Genomic_DNA"/>
</dbReference>
<dbReference type="SUPFAM" id="SSF47459">
    <property type="entry name" value="HLH, helix-loop-helix DNA-binding domain"/>
    <property type="match status" value="1"/>
</dbReference>
<evidence type="ECO:0000313" key="8">
    <source>
        <dbReference type="EMBL" id="ORE07504.1"/>
    </source>
</evidence>
<feature type="region of interest" description="Disordered" evidence="6">
    <location>
        <begin position="165"/>
        <end position="211"/>
    </location>
</feature>
<organism evidence="8">
    <name type="scientific">Rhizopus microsporus var. microsporus</name>
    <dbReference type="NCBI Taxonomy" id="86635"/>
    <lineage>
        <taxon>Eukaryota</taxon>
        <taxon>Fungi</taxon>
        <taxon>Fungi incertae sedis</taxon>
        <taxon>Mucoromycota</taxon>
        <taxon>Mucoromycotina</taxon>
        <taxon>Mucoromycetes</taxon>
        <taxon>Mucorales</taxon>
        <taxon>Mucorineae</taxon>
        <taxon>Rhizopodaceae</taxon>
        <taxon>Rhizopus</taxon>
    </lineage>
</organism>
<dbReference type="Proteomes" id="UP000242414">
    <property type="component" value="Unassembled WGS sequence"/>
</dbReference>
<sequence>MNPNTSFLTIHDAWNQQDMLQEPVPFEEFEFSFGMDSAFCVPFNFDYNIESNTMRSDTGHYNNRSSSDSSSSSSNSSSSDSSDNHTNHDIQLDPIFLQRDPPNFNYANNTSVLDENDRKAFSNFLDSFFSEQDCLQEESHSLFQSLDKQKNQTNDNDRFLHNALSLNQDSSRKRSSPSKSPVPAKRSRSHKELLTEEEKRANHIASEQKRRSTIRNGFKELSELVPTLKNINNSKSTVLFKAVEYIKYLEKRNNSLRDKIGSLEIRVKVEGRMTTYPLCPPPPQTSSSTTTTSLPTTTTTTMSSAPSLISQKPQKRPSLLPPLSTLPPVIKSENDFSELPMSARNALLAHKSQQKQLLLLQEQLQMHQKQRQPVLPPILQDFSLKKEENETNKAISI</sequence>
<evidence type="ECO:0000256" key="4">
    <source>
        <dbReference type="ARBA" id="ARBA00023163"/>
    </source>
</evidence>
<gene>
    <name evidence="8" type="ORF">BCV72DRAFT_226611</name>
</gene>
<dbReference type="OrthoDB" id="5778525at2759"/>
<feature type="region of interest" description="Disordered" evidence="6">
    <location>
        <begin position="276"/>
        <end position="325"/>
    </location>
</feature>
<dbReference type="GO" id="GO:0005634">
    <property type="term" value="C:nucleus"/>
    <property type="evidence" value="ECO:0007669"/>
    <property type="project" value="UniProtKB-SubCell"/>
</dbReference>
<evidence type="ECO:0000256" key="3">
    <source>
        <dbReference type="ARBA" id="ARBA00023125"/>
    </source>
</evidence>
<dbReference type="PANTHER" id="PTHR15741">
    <property type="entry name" value="BASIC HELIX-LOOP-HELIX ZIP TRANSCRIPTION FACTOR"/>
    <property type="match status" value="1"/>
</dbReference>
<evidence type="ECO:0000256" key="5">
    <source>
        <dbReference type="ARBA" id="ARBA00023242"/>
    </source>
</evidence>
<dbReference type="Gene3D" id="4.10.280.10">
    <property type="entry name" value="Helix-loop-helix DNA-binding domain"/>
    <property type="match status" value="1"/>
</dbReference>
<feature type="region of interest" description="Disordered" evidence="6">
    <location>
        <begin position="56"/>
        <end position="88"/>
    </location>
</feature>
<dbReference type="GO" id="GO:0000981">
    <property type="term" value="F:DNA-binding transcription factor activity, RNA polymerase II-specific"/>
    <property type="evidence" value="ECO:0007669"/>
    <property type="project" value="TreeGrafter"/>
</dbReference>